<proteinExistence type="predicted"/>
<dbReference type="Pfam" id="PF18476">
    <property type="entry name" value="PIN_8"/>
    <property type="match status" value="1"/>
</dbReference>
<feature type="domain" description="PIN like" evidence="1">
    <location>
        <begin position="27"/>
        <end position="273"/>
    </location>
</feature>
<name>A0A379G3T1_9GAMM</name>
<evidence type="ECO:0000313" key="3">
    <source>
        <dbReference type="Proteomes" id="UP000255129"/>
    </source>
</evidence>
<evidence type="ECO:0000259" key="1">
    <source>
        <dbReference type="Pfam" id="PF18476"/>
    </source>
</evidence>
<evidence type="ECO:0000313" key="2">
    <source>
        <dbReference type="EMBL" id="SUC35263.1"/>
    </source>
</evidence>
<accession>A0A379G3T1</accession>
<protein>
    <recommendedName>
        <fullName evidence="1">PIN like domain-containing protein</fullName>
    </recommendedName>
</protein>
<dbReference type="RefSeq" id="WP_115164223.1">
    <property type="nucleotide sequence ID" value="NZ_UGUA01000002.1"/>
</dbReference>
<organism evidence="2 3">
    <name type="scientific">Providencia rustigianii</name>
    <dbReference type="NCBI Taxonomy" id="158850"/>
    <lineage>
        <taxon>Bacteria</taxon>
        <taxon>Pseudomonadati</taxon>
        <taxon>Pseudomonadota</taxon>
        <taxon>Gammaproteobacteria</taxon>
        <taxon>Enterobacterales</taxon>
        <taxon>Morganellaceae</taxon>
        <taxon>Providencia</taxon>
    </lineage>
</organism>
<dbReference type="OrthoDB" id="9182727at2"/>
<dbReference type="InterPro" id="IPR041578">
    <property type="entry name" value="PIN_8"/>
</dbReference>
<sequence length="496" mass="59326">MRNKFACFYDVKNDDEIKAIWEDQNTLFIFDTNVLLSLYAFKFESRDDFFKVLSKMESRIWIPFHVCLEFQLNRITVIKNRRNSFSKLKKGIGDLHDVLKLDKRPFTTLQTEFSLQKKYPEVHQNLTKLQEDMAAGVKELNEKLKLSIQTLNQDVDKIDTEKLFVNSDDFIRKEIGKYFNDERVGDNNFKIQDELDDFNNKGTERYENSIPPGYEDAKLKGEEEFFFDGLRYKRKFGDLIIFKQIIEHVKEKKQKNIIFISEDVKEDWRQIEDFDGKKILGARVELKREIYNEAGVKNFLIFNIEDFMKKTNEYLNVEIKSDTLSSIKESLAKEAEALKFERQKLEKLKRDRFEKIQLESSMKKEMEEFLSAESEVFQDTHEKYKELTDSNNDFRKYAGNSEYEISDTPKSLNYFSDLFKVDNNIERRANSYIRRLTKNIYMNFPENIIKELKKYRRAIDSSLLNYENEKTQLNLNMLELECERASDYLKNLKYFI</sequence>
<dbReference type="EMBL" id="UGUA01000002">
    <property type="protein sequence ID" value="SUC35263.1"/>
    <property type="molecule type" value="Genomic_DNA"/>
</dbReference>
<reference evidence="2 3" key="1">
    <citation type="submission" date="2018-06" db="EMBL/GenBank/DDBJ databases">
        <authorList>
            <consortium name="Pathogen Informatics"/>
            <person name="Doyle S."/>
        </authorList>
    </citation>
    <scope>NUCLEOTIDE SEQUENCE [LARGE SCALE GENOMIC DNA]</scope>
    <source>
        <strain evidence="2 3">NCTC12026</strain>
    </source>
</reference>
<gene>
    <name evidence="2" type="ORF">NCTC12026_01649</name>
</gene>
<dbReference type="Proteomes" id="UP000255129">
    <property type="component" value="Unassembled WGS sequence"/>
</dbReference>
<dbReference type="AlphaFoldDB" id="A0A379G3T1"/>